<keyword evidence="2" id="KW-0479">Metal-binding</keyword>
<evidence type="ECO:0000256" key="5">
    <source>
        <dbReference type="ARBA" id="ARBA00023015"/>
    </source>
</evidence>
<evidence type="ECO:0000256" key="7">
    <source>
        <dbReference type="ARBA" id="ARBA00023163"/>
    </source>
</evidence>
<feature type="region of interest" description="Disordered" evidence="10">
    <location>
        <begin position="98"/>
        <end position="146"/>
    </location>
</feature>
<dbReference type="PROSITE" id="PS51030">
    <property type="entry name" value="NUCLEAR_REC_DBD_2"/>
    <property type="match status" value="1"/>
</dbReference>
<proteinExistence type="predicted"/>
<sequence>MNQMCKVCGEPAAGFHFGAFTCEGCKSFFGRSYNNLSSITDCKNGGRCVINKKNRTSCKACRLRKCMEVGMSKSGSRYGRRSNWFKIHCLLQEQASAAAAARQHHHQQQLGGKSRTPSPPLDHHARLHHRDRAPSPNSSPESLLSDTSVDATDYHHFLPFLPPPQPFVAHQLAAAFAAHRSLLPPFIQLPESVKSGSPLLMSIGNRDLSRTTCADEPDQAIDLSVKRDSYKGRCVDFEDDDDEDDERELVVDEQEIRCLPKESKTLTPPATPLDLSRVEA</sequence>
<dbReference type="GO" id="GO:0008270">
    <property type="term" value="F:zinc ion binding"/>
    <property type="evidence" value="ECO:0007669"/>
    <property type="project" value="UniProtKB-KW"/>
</dbReference>
<evidence type="ECO:0000256" key="1">
    <source>
        <dbReference type="ARBA" id="ARBA00004123"/>
    </source>
</evidence>
<protein>
    <recommendedName>
        <fullName evidence="11">Nuclear receptor domain-containing protein</fullName>
    </recommendedName>
</protein>
<gene>
    <name evidence="12" type="ORF">CLODIP_2_CD08577</name>
</gene>
<dbReference type="OrthoDB" id="5850793at2759"/>
<dbReference type="GO" id="GO:0005634">
    <property type="term" value="C:nucleus"/>
    <property type="evidence" value="ECO:0007669"/>
    <property type="project" value="UniProtKB-SubCell"/>
</dbReference>
<reference evidence="12 13" key="1">
    <citation type="submission" date="2020-04" db="EMBL/GenBank/DDBJ databases">
        <authorList>
            <person name="Alioto T."/>
            <person name="Alioto T."/>
            <person name="Gomez Garrido J."/>
        </authorList>
    </citation>
    <scope>NUCLEOTIDE SEQUENCE [LARGE SCALE GENOMIC DNA]</scope>
</reference>
<dbReference type="PROSITE" id="PS00031">
    <property type="entry name" value="NUCLEAR_REC_DBD_1"/>
    <property type="match status" value="1"/>
</dbReference>
<feature type="domain" description="Nuclear receptor" evidence="11">
    <location>
        <begin position="2"/>
        <end position="78"/>
    </location>
</feature>
<feature type="compositionally biased region" description="Low complexity" evidence="10">
    <location>
        <begin position="134"/>
        <end position="145"/>
    </location>
</feature>
<dbReference type="SUPFAM" id="SSF57716">
    <property type="entry name" value="Glucocorticoid receptor-like (DNA-binding domain)"/>
    <property type="match status" value="1"/>
</dbReference>
<keyword evidence="7" id="KW-0804">Transcription</keyword>
<evidence type="ECO:0000256" key="8">
    <source>
        <dbReference type="ARBA" id="ARBA00023170"/>
    </source>
</evidence>
<dbReference type="PANTHER" id="PTHR48092">
    <property type="entry name" value="KNIRPS-RELATED PROTEIN-RELATED"/>
    <property type="match status" value="1"/>
</dbReference>
<keyword evidence="4" id="KW-0862">Zinc</keyword>
<feature type="region of interest" description="Disordered" evidence="10">
    <location>
        <begin position="260"/>
        <end position="280"/>
    </location>
</feature>
<dbReference type="Pfam" id="PF00105">
    <property type="entry name" value="zf-C4"/>
    <property type="match status" value="1"/>
</dbReference>
<organism evidence="12 13">
    <name type="scientific">Cloeon dipterum</name>
    <dbReference type="NCBI Taxonomy" id="197152"/>
    <lineage>
        <taxon>Eukaryota</taxon>
        <taxon>Metazoa</taxon>
        <taxon>Ecdysozoa</taxon>
        <taxon>Arthropoda</taxon>
        <taxon>Hexapoda</taxon>
        <taxon>Insecta</taxon>
        <taxon>Pterygota</taxon>
        <taxon>Palaeoptera</taxon>
        <taxon>Ephemeroptera</taxon>
        <taxon>Pisciforma</taxon>
        <taxon>Baetidae</taxon>
        <taxon>Cloeon</taxon>
    </lineage>
</organism>
<keyword evidence="13" id="KW-1185">Reference proteome</keyword>
<keyword evidence="3" id="KW-0863">Zinc-finger</keyword>
<comment type="subcellular location">
    <subcellularLocation>
        <location evidence="1">Nucleus</location>
    </subcellularLocation>
</comment>
<evidence type="ECO:0000256" key="4">
    <source>
        <dbReference type="ARBA" id="ARBA00022833"/>
    </source>
</evidence>
<dbReference type="Gene3D" id="3.30.50.10">
    <property type="entry name" value="Erythroid Transcription Factor GATA-1, subunit A"/>
    <property type="match status" value="1"/>
</dbReference>
<name>A0A8S1E0G8_9INSE</name>
<evidence type="ECO:0000259" key="11">
    <source>
        <dbReference type="PROSITE" id="PS51030"/>
    </source>
</evidence>
<dbReference type="InterPro" id="IPR001628">
    <property type="entry name" value="Znf_hrmn_rcpt"/>
</dbReference>
<dbReference type="InterPro" id="IPR050200">
    <property type="entry name" value="Nuclear_hormone_rcpt_NR3"/>
</dbReference>
<dbReference type="GO" id="GO:0003700">
    <property type="term" value="F:DNA-binding transcription factor activity"/>
    <property type="evidence" value="ECO:0007669"/>
    <property type="project" value="InterPro"/>
</dbReference>
<evidence type="ECO:0000256" key="3">
    <source>
        <dbReference type="ARBA" id="ARBA00022771"/>
    </source>
</evidence>
<dbReference type="GO" id="GO:0043565">
    <property type="term" value="F:sequence-specific DNA binding"/>
    <property type="evidence" value="ECO:0007669"/>
    <property type="project" value="InterPro"/>
</dbReference>
<keyword evidence="5" id="KW-0805">Transcription regulation</keyword>
<accession>A0A8S1E0G8</accession>
<dbReference type="SMART" id="SM00399">
    <property type="entry name" value="ZnF_C4"/>
    <property type="match status" value="1"/>
</dbReference>
<dbReference type="PRINTS" id="PR00047">
    <property type="entry name" value="STROIDFINGER"/>
</dbReference>
<dbReference type="EMBL" id="CADEPI010000520">
    <property type="protein sequence ID" value="CAB3386917.1"/>
    <property type="molecule type" value="Genomic_DNA"/>
</dbReference>
<comment type="caution">
    <text evidence="12">The sequence shown here is derived from an EMBL/GenBank/DDBJ whole genome shotgun (WGS) entry which is preliminary data.</text>
</comment>
<dbReference type="Proteomes" id="UP000494165">
    <property type="component" value="Unassembled WGS sequence"/>
</dbReference>
<evidence type="ECO:0000256" key="6">
    <source>
        <dbReference type="ARBA" id="ARBA00023125"/>
    </source>
</evidence>
<evidence type="ECO:0000313" key="12">
    <source>
        <dbReference type="EMBL" id="CAB3386917.1"/>
    </source>
</evidence>
<keyword evidence="6" id="KW-0238">DNA-binding</keyword>
<evidence type="ECO:0000256" key="2">
    <source>
        <dbReference type="ARBA" id="ARBA00022723"/>
    </source>
</evidence>
<evidence type="ECO:0000256" key="10">
    <source>
        <dbReference type="SAM" id="MobiDB-lite"/>
    </source>
</evidence>
<dbReference type="InterPro" id="IPR013088">
    <property type="entry name" value="Znf_NHR/GATA"/>
</dbReference>
<evidence type="ECO:0000313" key="13">
    <source>
        <dbReference type="Proteomes" id="UP000494165"/>
    </source>
</evidence>
<dbReference type="AlphaFoldDB" id="A0A8S1E0G8"/>
<keyword evidence="9" id="KW-0539">Nucleus</keyword>
<keyword evidence="8" id="KW-0675">Receptor</keyword>
<evidence type="ECO:0000256" key="9">
    <source>
        <dbReference type="ARBA" id="ARBA00023242"/>
    </source>
</evidence>